<dbReference type="SUPFAM" id="SSF52172">
    <property type="entry name" value="CheY-like"/>
    <property type="match status" value="1"/>
</dbReference>
<proteinExistence type="predicted"/>
<dbReference type="Pfam" id="PF00072">
    <property type="entry name" value="Response_reg"/>
    <property type="match status" value="1"/>
</dbReference>
<dbReference type="PANTHER" id="PTHR43547">
    <property type="entry name" value="TWO-COMPONENT HISTIDINE KINASE"/>
    <property type="match status" value="1"/>
</dbReference>
<evidence type="ECO:0000256" key="5">
    <source>
        <dbReference type="ARBA" id="ARBA00023163"/>
    </source>
</evidence>
<feature type="modified residue" description="4-aspartylphosphate" evidence="6">
    <location>
        <position position="1130"/>
    </location>
</feature>
<dbReference type="CDD" id="cd00082">
    <property type="entry name" value="HisKA"/>
    <property type="match status" value="1"/>
</dbReference>
<dbReference type="Pfam" id="PF07494">
    <property type="entry name" value="Reg_prop"/>
    <property type="match status" value="4"/>
</dbReference>
<dbReference type="SMART" id="SM00448">
    <property type="entry name" value="REC"/>
    <property type="match status" value="1"/>
</dbReference>
<evidence type="ECO:0000256" key="3">
    <source>
        <dbReference type="ARBA" id="ARBA00022553"/>
    </source>
</evidence>
<dbReference type="InterPro" id="IPR036097">
    <property type="entry name" value="HisK_dim/P_sf"/>
</dbReference>
<dbReference type="EC" id="2.7.13.3" evidence="2"/>
<dbReference type="SUPFAM" id="SSF46689">
    <property type="entry name" value="Homeodomain-like"/>
    <property type="match status" value="1"/>
</dbReference>
<dbReference type="PROSITE" id="PS50109">
    <property type="entry name" value="HIS_KIN"/>
    <property type="match status" value="1"/>
</dbReference>
<dbReference type="Gene3D" id="2.130.10.10">
    <property type="entry name" value="YVTN repeat-like/Quinoprotein amine dehydrogenase"/>
    <property type="match status" value="2"/>
</dbReference>
<dbReference type="PROSITE" id="PS50110">
    <property type="entry name" value="RESPONSE_REGULATORY"/>
    <property type="match status" value="1"/>
</dbReference>
<dbReference type="SMART" id="SM00388">
    <property type="entry name" value="HisKA"/>
    <property type="match status" value="1"/>
</dbReference>
<dbReference type="Gene3D" id="1.10.287.130">
    <property type="match status" value="1"/>
</dbReference>
<dbReference type="Pfam" id="PF02518">
    <property type="entry name" value="HATPase_c"/>
    <property type="match status" value="1"/>
</dbReference>
<evidence type="ECO:0000259" key="8">
    <source>
        <dbReference type="PROSITE" id="PS50109"/>
    </source>
</evidence>
<dbReference type="InterPro" id="IPR011006">
    <property type="entry name" value="CheY-like_superfamily"/>
</dbReference>
<dbReference type="InterPro" id="IPR005467">
    <property type="entry name" value="His_kinase_dom"/>
</dbReference>
<reference evidence="10 11" key="1">
    <citation type="submission" date="2016-10" db="EMBL/GenBank/DDBJ databases">
        <authorList>
            <person name="de Groot N.N."/>
        </authorList>
    </citation>
    <scope>NUCLEOTIDE SEQUENCE [LARGE SCALE GENOMIC DNA]</scope>
    <source>
        <strain evidence="10 11">DSM 16199</strain>
    </source>
</reference>
<keyword evidence="3 6" id="KW-0597">Phosphoprotein</keyword>
<dbReference type="GO" id="GO:0000155">
    <property type="term" value="F:phosphorelay sensor kinase activity"/>
    <property type="evidence" value="ECO:0007669"/>
    <property type="project" value="InterPro"/>
</dbReference>
<gene>
    <name evidence="10" type="ORF">SAMN04488004_11264</name>
</gene>
<accession>A0A1I4GE52</accession>
<evidence type="ECO:0000256" key="2">
    <source>
        <dbReference type="ARBA" id="ARBA00012438"/>
    </source>
</evidence>
<dbReference type="SUPFAM" id="SSF47384">
    <property type="entry name" value="Homodimeric domain of signal transducing histidine kinase"/>
    <property type="match status" value="1"/>
</dbReference>
<comment type="catalytic activity">
    <reaction evidence="1">
        <text>ATP + protein L-histidine = ADP + protein N-phospho-L-histidine.</text>
        <dbReference type="EC" id="2.7.13.3"/>
    </reaction>
</comment>
<dbReference type="Gene3D" id="2.60.40.10">
    <property type="entry name" value="Immunoglobulins"/>
    <property type="match status" value="1"/>
</dbReference>
<dbReference type="InterPro" id="IPR036890">
    <property type="entry name" value="HATPase_C_sf"/>
</dbReference>
<dbReference type="EMBL" id="FOTF01000012">
    <property type="protein sequence ID" value="SFL28314.1"/>
    <property type="molecule type" value="Genomic_DNA"/>
</dbReference>
<dbReference type="InterPro" id="IPR018060">
    <property type="entry name" value="HTH_AraC"/>
</dbReference>
<name>A0A1I4GE52_9RHOB</name>
<dbReference type="STRING" id="195913.SAMN04488004_11264"/>
<evidence type="ECO:0000259" key="7">
    <source>
        <dbReference type="PROSITE" id="PS01124"/>
    </source>
</evidence>
<evidence type="ECO:0000256" key="4">
    <source>
        <dbReference type="ARBA" id="ARBA00023015"/>
    </source>
</evidence>
<dbReference type="PANTHER" id="PTHR43547:SF2">
    <property type="entry name" value="HYBRID SIGNAL TRANSDUCTION HISTIDINE KINASE C"/>
    <property type="match status" value="1"/>
</dbReference>
<evidence type="ECO:0000313" key="11">
    <source>
        <dbReference type="Proteomes" id="UP000199550"/>
    </source>
</evidence>
<feature type="domain" description="Histidine kinase" evidence="8">
    <location>
        <begin position="849"/>
        <end position="1052"/>
    </location>
</feature>
<dbReference type="PROSITE" id="PS01124">
    <property type="entry name" value="HTH_ARAC_FAMILY_2"/>
    <property type="match status" value="1"/>
</dbReference>
<evidence type="ECO:0000259" key="9">
    <source>
        <dbReference type="PROSITE" id="PS50110"/>
    </source>
</evidence>
<dbReference type="SUPFAM" id="SSF63829">
    <property type="entry name" value="Calcium-dependent phosphotriesterase"/>
    <property type="match status" value="2"/>
</dbReference>
<dbReference type="Gene3D" id="1.10.10.60">
    <property type="entry name" value="Homeodomain-like"/>
    <property type="match status" value="1"/>
</dbReference>
<dbReference type="Proteomes" id="UP000199550">
    <property type="component" value="Unassembled WGS sequence"/>
</dbReference>
<dbReference type="InterPro" id="IPR009057">
    <property type="entry name" value="Homeodomain-like_sf"/>
</dbReference>
<dbReference type="SUPFAM" id="SSF55874">
    <property type="entry name" value="ATPase domain of HSP90 chaperone/DNA topoisomerase II/histidine kinase"/>
    <property type="match status" value="1"/>
</dbReference>
<dbReference type="Pfam" id="PF12833">
    <property type="entry name" value="HTH_18"/>
    <property type="match status" value="1"/>
</dbReference>
<dbReference type="InterPro" id="IPR003661">
    <property type="entry name" value="HisK_dim/P_dom"/>
</dbReference>
<evidence type="ECO:0000313" key="10">
    <source>
        <dbReference type="EMBL" id="SFL28314.1"/>
    </source>
</evidence>
<evidence type="ECO:0000256" key="6">
    <source>
        <dbReference type="PROSITE-ProRule" id="PRU00169"/>
    </source>
</evidence>
<dbReference type="SMART" id="SM00342">
    <property type="entry name" value="HTH_ARAC"/>
    <property type="match status" value="1"/>
</dbReference>
<dbReference type="InterPro" id="IPR001789">
    <property type="entry name" value="Sig_transdc_resp-reg_receiver"/>
</dbReference>
<keyword evidence="4" id="KW-0805">Transcription regulation</keyword>
<sequence>MGGGVQFHFNVTRQSSVFNLFYVDIFRCVIISNLTRLTIAALSLVCAMCQPARSETQKSAIQLTINDGMSQSTVNDILQADDGRMWFATGDGLSLYDGESFQYVYRAQPDAPGLANNYTFALAQDTNGLIWVGTLGGGITVFDQQVNPVASLRAASGLFASDEVFDLAPGPDGTMWIAHGRGVTQLRLDDGTFTQPGGAQPADIDTDYIRSLVVSADGGVYIGTGSAGLYHFDPASGQLTHWDDSNSALTGLTVLDVLIDTDGLVWIATEDAGLHRLTPDTGVIDQPLAIPDDDVEALAQGQDGRLWIGTWSNGIFVYDPATGVMENYRSRRGVRQRISSDTIVALTPGNLGRMWIGTYDNGVSSVSQSPDLFETYYPQDSGVIWALADAGRSGLWIGGKDGLLRLNRNLQDLTIVDLDKDLGPGPHDVRAILSEPSGVIIAVRDHGLQRRKAGQLTWSRLTAPDGTPVAGDAFIRLLLRAADGTLWIGTHTGVFHVGADGTQLAHCVEGDGPRDLPHNRTRSLYQGPDGTIWIGTSGGLSRWNADTGDFTTVSGLDVLPDNDVRAVWQGAPGDPLYVGTQGGIVLLDSDMAPIRQIGRANGLPNETIYKMLPGSLGDLWLTTNNGLARLDLATDQIDVFRASDGLQGAEFNFNAGTVLDDGSIAVGGIDGFSLFDPREIYAERSAPRVSAVWDQQPTTPIIAPFGIAIDLSVIQYDKPGDNALRWRLLPDQTDWTTASGVRHRINYQLLKAGDYQLEYQGISSAGVASAPVAVAFQVMPPFTQRWWAWLCYAAIAAGGLVAVSRLRTRQVRARNRSLEQIVAAKTAELAQQNAKLACVARDRAAFYARTVHEIRTPLSLISAPLDHALRLPDLPAEARRLINLVIRAAARMTMLTQQMADTAAAPEGLGGGRATLDLASFVQPIVDFYHEMAQERGLIWSATTPLSGAATLDPSACDALLHNLLSNAVRHTPAGGTVAVQITAQAQDLTIRVTNTAPLPQHLADRLIARSLEVEPSKGLDIIAQSVLQLQGELSVNTGPQTTLQVVIPCDATLAPQTLPLAQDDGPAVAPLSKAAQDDAPTILIVEDDSDLRGFLADLLAEVGQIRAVGSLAAARRALDRHPVQLVLCDVMLPDGRAFDFGKSLKSDKATAHIGLIFLTALQDTAARRAAQDAWADDYLTKPFDPQDVLRKVQLRLRAAERVQNYVVDHLMPDPGAPAPALQPDLAPFDRQLLDRLDVFFEGALANPDARIEDAATACGVSTRVLQRKIDALCPQPFNTLLSDRRMQHAGDLLQQGRQSVTDVASACGYRNLSSFSRRFKAFHGQSPRDYAAAQTSVRTG</sequence>
<dbReference type="InterPro" id="IPR015943">
    <property type="entry name" value="WD40/YVTN_repeat-like_dom_sf"/>
</dbReference>
<dbReference type="InterPro" id="IPR011110">
    <property type="entry name" value="Reg_prop"/>
</dbReference>
<dbReference type="SMART" id="SM00387">
    <property type="entry name" value="HATPase_c"/>
    <property type="match status" value="1"/>
</dbReference>
<dbReference type="Gene3D" id="3.30.565.10">
    <property type="entry name" value="Histidine kinase-like ATPase, C-terminal domain"/>
    <property type="match status" value="1"/>
</dbReference>
<feature type="domain" description="Response regulatory" evidence="9">
    <location>
        <begin position="1082"/>
        <end position="1197"/>
    </location>
</feature>
<dbReference type="GO" id="GO:0043565">
    <property type="term" value="F:sequence-specific DNA binding"/>
    <property type="evidence" value="ECO:0007669"/>
    <property type="project" value="InterPro"/>
</dbReference>
<dbReference type="InterPro" id="IPR003594">
    <property type="entry name" value="HATPase_dom"/>
</dbReference>
<evidence type="ECO:0000256" key="1">
    <source>
        <dbReference type="ARBA" id="ARBA00000085"/>
    </source>
</evidence>
<protein>
    <recommendedName>
        <fullName evidence="2">histidine kinase</fullName>
        <ecNumber evidence="2">2.7.13.3</ecNumber>
    </recommendedName>
</protein>
<dbReference type="InterPro" id="IPR013783">
    <property type="entry name" value="Ig-like_fold"/>
</dbReference>
<dbReference type="Gene3D" id="3.40.50.2300">
    <property type="match status" value="1"/>
</dbReference>
<keyword evidence="11" id="KW-1185">Reference proteome</keyword>
<organism evidence="10 11">
    <name type="scientific">Loktanella salsilacus</name>
    <dbReference type="NCBI Taxonomy" id="195913"/>
    <lineage>
        <taxon>Bacteria</taxon>
        <taxon>Pseudomonadati</taxon>
        <taxon>Pseudomonadota</taxon>
        <taxon>Alphaproteobacteria</taxon>
        <taxon>Rhodobacterales</taxon>
        <taxon>Roseobacteraceae</taxon>
        <taxon>Loktanella</taxon>
    </lineage>
</organism>
<feature type="domain" description="HTH araC/xylS-type" evidence="7">
    <location>
        <begin position="1235"/>
        <end position="1334"/>
    </location>
</feature>
<dbReference type="GO" id="GO:0003700">
    <property type="term" value="F:DNA-binding transcription factor activity"/>
    <property type="evidence" value="ECO:0007669"/>
    <property type="project" value="InterPro"/>
</dbReference>
<keyword evidence="5" id="KW-0804">Transcription</keyword>